<dbReference type="AlphaFoldDB" id="A0A1W2E068"/>
<evidence type="ECO:0000313" key="4">
    <source>
        <dbReference type="Proteomes" id="UP000192330"/>
    </source>
</evidence>
<accession>A0A1W2E068</accession>
<dbReference type="Pfam" id="PF00534">
    <property type="entry name" value="Glycos_transf_1"/>
    <property type="match status" value="1"/>
</dbReference>
<gene>
    <name evidence="3" type="ORF">SAMN06295998_12028</name>
</gene>
<organism evidence="3 4">
    <name type="scientific">Primorskyibacter flagellatus</name>
    <dbReference type="NCBI Taxonomy" id="1387277"/>
    <lineage>
        <taxon>Bacteria</taxon>
        <taxon>Pseudomonadati</taxon>
        <taxon>Pseudomonadota</taxon>
        <taxon>Alphaproteobacteria</taxon>
        <taxon>Rhodobacterales</taxon>
        <taxon>Roseobacteraceae</taxon>
        <taxon>Primorskyibacter</taxon>
    </lineage>
</organism>
<dbReference type="SUPFAM" id="SSF53756">
    <property type="entry name" value="UDP-Glycosyltransferase/glycogen phosphorylase"/>
    <property type="match status" value="1"/>
</dbReference>
<dbReference type="PANTHER" id="PTHR45947:SF15">
    <property type="entry name" value="TEICHURONIC ACID BIOSYNTHESIS GLYCOSYLTRANSFERASE TUAC-RELATED"/>
    <property type="match status" value="1"/>
</dbReference>
<protein>
    <submittedName>
        <fullName evidence="3">Glycosyltransferase involved in cell wall bisynthesis</fullName>
    </submittedName>
</protein>
<dbReference type="EMBL" id="FWYD01000020">
    <property type="protein sequence ID" value="SMD03143.1"/>
    <property type="molecule type" value="Genomic_DNA"/>
</dbReference>
<sequence>MDTPGRMPRIAYLTGIYPLVSLTFIQREIAALRALGAEIETVSCRFVSADQFSGAPEQEAARNTHYLLRAARSPVALLSAQIAALRTPGRYFTALRRALGLRNPGLKSLVAHLAYFLEATMMARFVRQKDIGHIHCHFSTNGPAVAMLTRDLTGVPYSFTLHGPSDLYDPEGKRLGEKAAQARFVATISHYARSQLMLFSAPEHWDRFRIIHCGVNPALYAGERTPRDDKEIRLIFVGRLAPVKGIRVLFEALDDLFMRIPNLRLTLVGDGPDRARLEHEAARLGDRVRFTGYLSQAEVAETLAEHDICVLPSFAEGVPVILMEAMASGLPVIATQVAGVSELIEQGVSGLIAPPGDVKTLRNHIETLVHDPALRDRMGQTGRKKVLAEFDVAGEAKRLALLISGRAGAEIRPVLQDQRPD</sequence>
<dbReference type="InterPro" id="IPR050194">
    <property type="entry name" value="Glycosyltransferase_grp1"/>
</dbReference>
<dbReference type="STRING" id="1387277.SAMN06295998_12028"/>
<evidence type="ECO:0000313" key="3">
    <source>
        <dbReference type="EMBL" id="SMD03143.1"/>
    </source>
</evidence>
<dbReference type="Proteomes" id="UP000192330">
    <property type="component" value="Unassembled WGS sequence"/>
</dbReference>
<dbReference type="RefSeq" id="WP_084354158.1">
    <property type="nucleotide sequence ID" value="NZ_FWYD01000020.1"/>
</dbReference>
<dbReference type="OrthoDB" id="9790710at2"/>
<dbReference type="Pfam" id="PF13439">
    <property type="entry name" value="Glyco_transf_4"/>
    <property type="match status" value="1"/>
</dbReference>
<dbReference type="Gene3D" id="3.40.50.2000">
    <property type="entry name" value="Glycogen Phosphorylase B"/>
    <property type="match status" value="2"/>
</dbReference>
<keyword evidence="4" id="KW-1185">Reference proteome</keyword>
<name>A0A1W2E068_9RHOB</name>
<dbReference type="InterPro" id="IPR028098">
    <property type="entry name" value="Glyco_trans_4-like_N"/>
</dbReference>
<dbReference type="GO" id="GO:0016757">
    <property type="term" value="F:glycosyltransferase activity"/>
    <property type="evidence" value="ECO:0007669"/>
    <property type="project" value="InterPro"/>
</dbReference>
<dbReference type="InterPro" id="IPR001296">
    <property type="entry name" value="Glyco_trans_1"/>
</dbReference>
<keyword evidence="3" id="KW-0808">Transferase</keyword>
<reference evidence="3 4" key="1">
    <citation type="submission" date="2017-04" db="EMBL/GenBank/DDBJ databases">
        <authorList>
            <person name="Afonso C.L."/>
            <person name="Miller P.J."/>
            <person name="Scott M.A."/>
            <person name="Spackman E."/>
            <person name="Goraichik I."/>
            <person name="Dimitrov K.M."/>
            <person name="Suarez D.L."/>
            <person name="Swayne D.E."/>
        </authorList>
    </citation>
    <scope>NUCLEOTIDE SEQUENCE [LARGE SCALE GENOMIC DNA]</scope>
    <source>
        <strain evidence="3 4">CGMCC 1.12644</strain>
    </source>
</reference>
<feature type="domain" description="Glycosyltransferase subfamily 4-like N-terminal" evidence="2">
    <location>
        <begin position="111"/>
        <end position="218"/>
    </location>
</feature>
<dbReference type="CDD" id="cd03801">
    <property type="entry name" value="GT4_PimA-like"/>
    <property type="match status" value="1"/>
</dbReference>
<feature type="domain" description="Glycosyl transferase family 1" evidence="1">
    <location>
        <begin position="225"/>
        <end position="384"/>
    </location>
</feature>
<evidence type="ECO:0000259" key="1">
    <source>
        <dbReference type="Pfam" id="PF00534"/>
    </source>
</evidence>
<proteinExistence type="predicted"/>
<dbReference type="PANTHER" id="PTHR45947">
    <property type="entry name" value="SULFOQUINOVOSYL TRANSFERASE SQD2"/>
    <property type="match status" value="1"/>
</dbReference>
<evidence type="ECO:0000259" key="2">
    <source>
        <dbReference type="Pfam" id="PF13439"/>
    </source>
</evidence>